<dbReference type="GO" id="GO:0006955">
    <property type="term" value="P:immune response"/>
    <property type="evidence" value="ECO:0007669"/>
    <property type="project" value="TreeGrafter"/>
</dbReference>
<evidence type="ECO:0000256" key="1">
    <source>
        <dbReference type="ARBA" id="ARBA00004479"/>
    </source>
</evidence>
<dbReference type="GO" id="GO:0009897">
    <property type="term" value="C:external side of plasma membrane"/>
    <property type="evidence" value="ECO:0007669"/>
    <property type="project" value="TreeGrafter"/>
</dbReference>
<sequence length="313" mass="34332">LPTNWPGLRSSPGPRRGYDAPNPHAAALRATDPDPDLGRFPVPEDFLYCDVLVSGSPASSLWATCTTHSLGGLTVTPRIRVEPQAPWVWQVGQEGLGETRSQRNNTVVQSAPEGPAWLLQPEDPSKMVDPPGLSTWEEPTRLSCCPFIFCLGLFWTGGQGSGGVARGLTVGCGSEMGPYRNLLGGYDQFAFDGADYIALSKDLRSWTPADSAAQITQHQWEASGRAERIRNCVQGRCFPWLLRFLQLGKEVLQRTAPALSPHPISEHEVTLRCWALGFYPADITLTWQQDGEDLTQDMELVETRPAGDGNFQK</sequence>
<dbReference type="InterPro" id="IPR050208">
    <property type="entry name" value="MHC_class-I_related"/>
</dbReference>
<evidence type="ECO:0000259" key="8">
    <source>
        <dbReference type="PROSITE" id="PS50835"/>
    </source>
</evidence>
<evidence type="ECO:0000256" key="7">
    <source>
        <dbReference type="SAM" id="MobiDB-lite"/>
    </source>
</evidence>
<dbReference type="PRINTS" id="PR01638">
    <property type="entry name" value="MHCCLASSI"/>
</dbReference>
<dbReference type="PANTHER" id="PTHR16675:SF251">
    <property type="entry name" value="HLA CLASS I HISTOCOMPATIBILITY ANTIGEN, C ALPHA CHAIN"/>
    <property type="match status" value="1"/>
</dbReference>
<dbReference type="InterPro" id="IPR011162">
    <property type="entry name" value="MHC_I/II-like_Ag-recog"/>
</dbReference>
<dbReference type="Pfam" id="PF07654">
    <property type="entry name" value="C1-set"/>
    <property type="match status" value="1"/>
</dbReference>
<dbReference type="InterPro" id="IPR011161">
    <property type="entry name" value="MHC_I-like_Ag-recog"/>
</dbReference>
<dbReference type="CDD" id="cd07698">
    <property type="entry name" value="IgC1_MHC_I_alpha3"/>
    <property type="match status" value="1"/>
</dbReference>
<dbReference type="GO" id="GO:0001916">
    <property type="term" value="P:positive regulation of T cell mediated cytotoxicity"/>
    <property type="evidence" value="ECO:0007669"/>
    <property type="project" value="TreeGrafter"/>
</dbReference>
<dbReference type="GO" id="GO:0042605">
    <property type="term" value="F:peptide antigen binding"/>
    <property type="evidence" value="ECO:0007669"/>
    <property type="project" value="TreeGrafter"/>
</dbReference>
<dbReference type="GO" id="GO:0005102">
    <property type="term" value="F:signaling receptor binding"/>
    <property type="evidence" value="ECO:0007669"/>
    <property type="project" value="TreeGrafter"/>
</dbReference>
<dbReference type="GO" id="GO:0030670">
    <property type="term" value="C:phagocytic vesicle membrane"/>
    <property type="evidence" value="ECO:0007669"/>
    <property type="project" value="UniProtKB-ARBA"/>
</dbReference>
<evidence type="ECO:0000313" key="10">
    <source>
        <dbReference type="Proteomes" id="UP000700334"/>
    </source>
</evidence>
<evidence type="ECO:0000256" key="4">
    <source>
        <dbReference type="ARBA" id="ARBA00023136"/>
    </source>
</evidence>
<name>A0A8J6AH65_GALPY</name>
<dbReference type="InterPro" id="IPR001039">
    <property type="entry name" value="MHC_I_a_a1/a2"/>
</dbReference>
<keyword evidence="10" id="KW-1185">Reference proteome</keyword>
<reference evidence="9" key="1">
    <citation type="journal article" date="2021" name="Evol. Appl.">
        <title>The genome of the Pyrenean desman and the effects of bottlenecks and inbreeding on the genomic landscape of an endangered species.</title>
        <authorList>
            <person name="Escoda L."/>
            <person name="Castresana J."/>
        </authorList>
    </citation>
    <scope>NUCLEOTIDE SEQUENCE</scope>
    <source>
        <strain evidence="9">IBE-C5619</strain>
    </source>
</reference>
<dbReference type="EMBL" id="JAGFMF010011514">
    <property type="protein sequence ID" value="KAG8520753.1"/>
    <property type="molecule type" value="Genomic_DNA"/>
</dbReference>
<dbReference type="GO" id="GO:0002476">
    <property type="term" value="P:antigen processing and presentation of endogenous peptide antigen via MHC class Ib"/>
    <property type="evidence" value="ECO:0007669"/>
    <property type="project" value="TreeGrafter"/>
</dbReference>
<dbReference type="SUPFAM" id="SSF48726">
    <property type="entry name" value="Immunoglobulin"/>
    <property type="match status" value="1"/>
</dbReference>
<proteinExistence type="inferred from homology"/>
<dbReference type="GO" id="GO:0002486">
    <property type="term" value="P:antigen processing and presentation of endogenous peptide antigen via MHC class I via ER pathway, TAP-independent"/>
    <property type="evidence" value="ECO:0007669"/>
    <property type="project" value="TreeGrafter"/>
</dbReference>
<dbReference type="OrthoDB" id="9663068at2759"/>
<keyword evidence="5" id="KW-0325">Glycoprotein</keyword>
<comment type="subcellular location">
    <subcellularLocation>
        <location evidence="1">Membrane</location>
        <topology evidence="1">Single-pass type I membrane protein</topology>
    </subcellularLocation>
</comment>
<dbReference type="InterPro" id="IPR036179">
    <property type="entry name" value="Ig-like_dom_sf"/>
</dbReference>
<keyword evidence="3" id="KW-0391">Immunity</keyword>
<keyword evidence="4" id="KW-0472">Membrane</keyword>
<evidence type="ECO:0000313" key="9">
    <source>
        <dbReference type="EMBL" id="KAG8520753.1"/>
    </source>
</evidence>
<dbReference type="PROSITE" id="PS50835">
    <property type="entry name" value="IG_LIKE"/>
    <property type="match status" value="1"/>
</dbReference>
<accession>A0A8J6AH65</accession>
<gene>
    <name evidence="9" type="ORF">J0S82_004633</name>
</gene>
<evidence type="ECO:0000256" key="6">
    <source>
        <dbReference type="RuleBase" id="RU004439"/>
    </source>
</evidence>
<dbReference type="InterPro" id="IPR013783">
    <property type="entry name" value="Ig-like_fold"/>
</dbReference>
<dbReference type="Pfam" id="PF00129">
    <property type="entry name" value="MHC_I"/>
    <property type="match status" value="1"/>
</dbReference>
<organism evidence="9 10">
    <name type="scientific">Galemys pyrenaicus</name>
    <name type="common">Iberian desman</name>
    <name type="synonym">Pyrenean desman</name>
    <dbReference type="NCBI Taxonomy" id="202257"/>
    <lineage>
        <taxon>Eukaryota</taxon>
        <taxon>Metazoa</taxon>
        <taxon>Chordata</taxon>
        <taxon>Craniata</taxon>
        <taxon>Vertebrata</taxon>
        <taxon>Euteleostomi</taxon>
        <taxon>Mammalia</taxon>
        <taxon>Eutheria</taxon>
        <taxon>Laurasiatheria</taxon>
        <taxon>Eulipotyphla</taxon>
        <taxon>Talpidae</taxon>
        <taxon>Galemys</taxon>
    </lineage>
</organism>
<feature type="domain" description="Ig-like" evidence="8">
    <location>
        <begin position="257"/>
        <end position="313"/>
    </location>
</feature>
<dbReference type="InterPro" id="IPR037055">
    <property type="entry name" value="MHC_I-like_Ag-recog_sf"/>
</dbReference>
<dbReference type="AlphaFoldDB" id="A0A8J6AH65"/>
<dbReference type="SUPFAM" id="SSF54452">
    <property type="entry name" value="MHC antigen-recognition domain"/>
    <property type="match status" value="1"/>
</dbReference>
<dbReference type="Proteomes" id="UP000700334">
    <property type="component" value="Unassembled WGS sequence"/>
</dbReference>
<feature type="region of interest" description="Disordered" evidence="7">
    <location>
        <begin position="1"/>
        <end position="23"/>
    </location>
</feature>
<comment type="similarity">
    <text evidence="6">Belongs to the MHC class I family.</text>
</comment>
<dbReference type="InterPro" id="IPR007110">
    <property type="entry name" value="Ig-like_dom"/>
</dbReference>
<protein>
    <submittedName>
        <fullName evidence="9">Class I histocompatibility antigen, B alpha chain</fullName>
    </submittedName>
</protein>
<keyword evidence="2" id="KW-0490">MHC I</keyword>
<dbReference type="PANTHER" id="PTHR16675">
    <property type="entry name" value="MHC CLASS I-RELATED"/>
    <property type="match status" value="1"/>
</dbReference>
<comment type="caution">
    <text evidence="9">The sequence shown here is derived from an EMBL/GenBank/DDBJ whole genome shotgun (WGS) entry which is preliminary data.</text>
</comment>
<dbReference type="GO" id="GO:0098553">
    <property type="term" value="C:lumenal side of endoplasmic reticulum membrane"/>
    <property type="evidence" value="ECO:0007669"/>
    <property type="project" value="UniProtKB-ARBA"/>
</dbReference>
<evidence type="ECO:0000256" key="3">
    <source>
        <dbReference type="ARBA" id="ARBA00022859"/>
    </source>
</evidence>
<dbReference type="GO" id="GO:0005615">
    <property type="term" value="C:extracellular space"/>
    <property type="evidence" value="ECO:0007669"/>
    <property type="project" value="TreeGrafter"/>
</dbReference>
<dbReference type="GO" id="GO:0042612">
    <property type="term" value="C:MHC class I protein complex"/>
    <property type="evidence" value="ECO:0007669"/>
    <property type="project" value="UniProtKB-KW"/>
</dbReference>
<dbReference type="Gene3D" id="2.60.40.10">
    <property type="entry name" value="Immunoglobulins"/>
    <property type="match status" value="1"/>
</dbReference>
<dbReference type="InterPro" id="IPR003597">
    <property type="entry name" value="Ig_C1-set"/>
</dbReference>
<evidence type="ECO:0000256" key="2">
    <source>
        <dbReference type="ARBA" id="ARBA00022451"/>
    </source>
</evidence>
<feature type="non-terminal residue" evidence="9">
    <location>
        <position position="313"/>
    </location>
</feature>
<dbReference type="Gene3D" id="3.30.500.10">
    <property type="entry name" value="MHC class I-like antigen recognition-like"/>
    <property type="match status" value="1"/>
</dbReference>
<evidence type="ECO:0000256" key="5">
    <source>
        <dbReference type="ARBA" id="ARBA00023180"/>
    </source>
</evidence>